<dbReference type="EMBL" id="JBGBPQ010000006">
    <property type="protein sequence ID" value="KAL1523425.1"/>
    <property type="molecule type" value="Genomic_DNA"/>
</dbReference>
<name>A0AB34JN70_PRYPA</name>
<keyword evidence="2" id="KW-0472">Membrane</keyword>
<feature type="region of interest" description="Disordered" evidence="1">
    <location>
        <begin position="63"/>
        <end position="85"/>
    </location>
</feature>
<organism evidence="3 4">
    <name type="scientific">Prymnesium parvum</name>
    <name type="common">Toxic golden alga</name>
    <dbReference type="NCBI Taxonomy" id="97485"/>
    <lineage>
        <taxon>Eukaryota</taxon>
        <taxon>Haptista</taxon>
        <taxon>Haptophyta</taxon>
        <taxon>Prymnesiophyceae</taxon>
        <taxon>Prymnesiales</taxon>
        <taxon>Prymnesiaceae</taxon>
        <taxon>Prymnesium</taxon>
    </lineage>
</organism>
<evidence type="ECO:0000256" key="1">
    <source>
        <dbReference type="SAM" id="MobiDB-lite"/>
    </source>
</evidence>
<dbReference type="InterPro" id="IPR029032">
    <property type="entry name" value="AhpD-like"/>
</dbReference>
<protein>
    <recommendedName>
        <fullName evidence="5">Carboxymuconolactone decarboxylase-like domain-containing protein</fullName>
    </recommendedName>
</protein>
<gene>
    <name evidence="3" type="ORF">AB1Y20_018365</name>
</gene>
<feature type="transmembrane region" description="Helical" evidence="2">
    <location>
        <begin position="33"/>
        <end position="51"/>
    </location>
</feature>
<dbReference type="Gene3D" id="1.20.1290.10">
    <property type="entry name" value="AhpD-like"/>
    <property type="match status" value="1"/>
</dbReference>
<keyword evidence="2" id="KW-0812">Transmembrane</keyword>
<dbReference type="AlphaFoldDB" id="A0AB34JN70"/>
<dbReference type="PANTHER" id="PTHR34846">
    <property type="entry name" value="4-CARBOXYMUCONOLACTONE DECARBOXYLASE FAMILY PROTEIN (AFU_ORTHOLOGUE AFUA_6G11590)"/>
    <property type="match status" value="1"/>
</dbReference>
<keyword evidence="2" id="KW-1133">Transmembrane helix</keyword>
<reference evidence="3 4" key="1">
    <citation type="journal article" date="2024" name="Science">
        <title>Giant polyketide synthase enzymes in the biosynthesis of giant marine polyether toxins.</title>
        <authorList>
            <person name="Fallon T.R."/>
            <person name="Shende V.V."/>
            <person name="Wierzbicki I.H."/>
            <person name="Pendleton A.L."/>
            <person name="Watervoot N.F."/>
            <person name="Auber R.P."/>
            <person name="Gonzalez D.J."/>
            <person name="Wisecaver J.H."/>
            <person name="Moore B.S."/>
        </authorList>
    </citation>
    <scope>NUCLEOTIDE SEQUENCE [LARGE SCALE GENOMIC DNA]</scope>
    <source>
        <strain evidence="3 4">12B1</strain>
    </source>
</reference>
<evidence type="ECO:0000256" key="2">
    <source>
        <dbReference type="SAM" id="Phobius"/>
    </source>
</evidence>
<evidence type="ECO:0000313" key="4">
    <source>
        <dbReference type="Proteomes" id="UP001515480"/>
    </source>
</evidence>
<sequence>MESSTTQPSHTAPPERQLLVMHHSSPIFTPRRLLLMSGVLNVLLVGLLLLSPTTPSAITSPAALSAGECTPPSSLQGPPRFTGPSLAHMSAEQRAIYDEIAATRPTGVHGPFGPWLASPAIAQPAQQLGRVCRLETSLSPAESEMAILLTAARHNASTEWAIHERMAREAGAHTAASLLQGTGQPGLLFHASGVANDVIQSIKRRQRPDGLPSRMAAVHDFSRSLLDCSRVSGTTYEVALGLMGEKSLVELTAILGYYTLVAFTLNVFQIQP</sequence>
<evidence type="ECO:0008006" key="5">
    <source>
        <dbReference type="Google" id="ProtNLM"/>
    </source>
</evidence>
<proteinExistence type="predicted"/>
<dbReference type="SUPFAM" id="SSF69118">
    <property type="entry name" value="AhpD-like"/>
    <property type="match status" value="1"/>
</dbReference>
<accession>A0AB34JN70</accession>
<dbReference type="Proteomes" id="UP001515480">
    <property type="component" value="Unassembled WGS sequence"/>
</dbReference>
<evidence type="ECO:0000313" key="3">
    <source>
        <dbReference type="EMBL" id="KAL1523425.1"/>
    </source>
</evidence>
<comment type="caution">
    <text evidence="3">The sequence shown here is derived from an EMBL/GenBank/DDBJ whole genome shotgun (WGS) entry which is preliminary data.</text>
</comment>
<keyword evidence="4" id="KW-1185">Reference proteome</keyword>
<dbReference type="PANTHER" id="PTHR34846:SF5">
    <property type="entry name" value="CARBOXYMUCONOLACTONE DECARBOXYLASE-LIKE DOMAIN-CONTAINING PROTEIN"/>
    <property type="match status" value="1"/>
</dbReference>